<evidence type="ECO:0000256" key="2">
    <source>
        <dbReference type="ARBA" id="ARBA00022475"/>
    </source>
</evidence>
<protein>
    <submittedName>
        <fullName evidence="7">LysE family translocator</fullName>
    </submittedName>
</protein>
<dbReference type="PANTHER" id="PTHR30086:SF20">
    <property type="entry name" value="ARGININE EXPORTER PROTEIN ARGO-RELATED"/>
    <property type="match status" value="1"/>
</dbReference>
<evidence type="ECO:0000256" key="6">
    <source>
        <dbReference type="SAM" id="Phobius"/>
    </source>
</evidence>
<reference evidence="7 8" key="1">
    <citation type="submission" date="2018-12" db="EMBL/GenBank/DDBJ databases">
        <title>The genome sequences of Variovorax guangxiensis DSM 27352.</title>
        <authorList>
            <person name="Gao J."/>
            <person name="Sun J."/>
        </authorList>
    </citation>
    <scope>NUCLEOTIDE SEQUENCE [LARGE SCALE GENOMIC DNA]</scope>
    <source>
        <strain evidence="7 8">DSM 27352</strain>
    </source>
</reference>
<proteinExistence type="predicted"/>
<dbReference type="RefSeq" id="WP_126018153.1">
    <property type="nucleotide sequence ID" value="NZ_RXFT01000001.1"/>
</dbReference>
<dbReference type="OrthoDB" id="5638726at2"/>
<feature type="transmembrane region" description="Helical" evidence="6">
    <location>
        <begin position="6"/>
        <end position="28"/>
    </location>
</feature>
<accession>A0A3S0XBC7</accession>
<evidence type="ECO:0000313" key="7">
    <source>
        <dbReference type="EMBL" id="RUR65449.1"/>
    </source>
</evidence>
<evidence type="ECO:0000256" key="3">
    <source>
        <dbReference type="ARBA" id="ARBA00022692"/>
    </source>
</evidence>
<sequence>MDSTLFLKALVIGLSIAAPVGPIGLLCIQRTLAHGRGIGFLSGLGAALADAFYGAIGALGVSAVIASMVAARVPLALGGAAFLAWMGVQLLRAPVATEARQAADATTPLKATLSIFVLTLANPMTILSFVAVFASISTGHVAGHTLGASQAATMVLGVFLGSALWWLGLSTMVSSVRHKLSAKTMQSINRLSGAILLGFAVYQLSTLLPR</sequence>
<dbReference type="PANTHER" id="PTHR30086">
    <property type="entry name" value="ARGININE EXPORTER PROTEIN ARGO"/>
    <property type="match status" value="1"/>
</dbReference>
<evidence type="ECO:0000256" key="4">
    <source>
        <dbReference type="ARBA" id="ARBA00022989"/>
    </source>
</evidence>
<dbReference type="Proteomes" id="UP000281118">
    <property type="component" value="Unassembled WGS sequence"/>
</dbReference>
<dbReference type="InterPro" id="IPR001123">
    <property type="entry name" value="LeuE-type"/>
</dbReference>
<comment type="subcellular location">
    <subcellularLocation>
        <location evidence="1">Cell membrane</location>
        <topology evidence="1">Multi-pass membrane protein</topology>
    </subcellularLocation>
</comment>
<evidence type="ECO:0000256" key="5">
    <source>
        <dbReference type="ARBA" id="ARBA00023136"/>
    </source>
</evidence>
<feature type="transmembrane region" description="Helical" evidence="6">
    <location>
        <begin position="71"/>
        <end position="91"/>
    </location>
</feature>
<evidence type="ECO:0000256" key="1">
    <source>
        <dbReference type="ARBA" id="ARBA00004651"/>
    </source>
</evidence>
<dbReference type="AlphaFoldDB" id="A0A3S0XBC7"/>
<organism evidence="7 8">
    <name type="scientific">Variovorax guangxiensis</name>
    <dbReference type="NCBI Taxonomy" id="1775474"/>
    <lineage>
        <taxon>Bacteria</taxon>
        <taxon>Pseudomonadati</taxon>
        <taxon>Pseudomonadota</taxon>
        <taxon>Betaproteobacteria</taxon>
        <taxon>Burkholderiales</taxon>
        <taxon>Comamonadaceae</taxon>
        <taxon>Variovorax</taxon>
    </lineage>
</organism>
<name>A0A3S0XBC7_9BURK</name>
<keyword evidence="2" id="KW-1003">Cell membrane</keyword>
<keyword evidence="4 6" id="KW-1133">Transmembrane helix</keyword>
<feature type="transmembrane region" description="Helical" evidence="6">
    <location>
        <begin position="188"/>
        <end position="208"/>
    </location>
</feature>
<dbReference type="GO" id="GO:0015171">
    <property type="term" value="F:amino acid transmembrane transporter activity"/>
    <property type="evidence" value="ECO:0007669"/>
    <property type="project" value="TreeGrafter"/>
</dbReference>
<feature type="transmembrane region" description="Helical" evidence="6">
    <location>
        <begin position="40"/>
        <end position="65"/>
    </location>
</feature>
<keyword evidence="5 6" id="KW-0472">Membrane</keyword>
<feature type="transmembrane region" description="Helical" evidence="6">
    <location>
        <begin position="112"/>
        <end position="136"/>
    </location>
</feature>
<comment type="caution">
    <text evidence="7">The sequence shown here is derived from an EMBL/GenBank/DDBJ whole genome shotgun (WGS) entry which is preliminary data.</text>
</comment>
<gene>
    <name evidence="7" type="ORF">EJP67_00080</name>
</gene>
<dbReference type="GO" id="GO:0005886">
    <property type="term" value="C:plasma membrane"/>
    <property type="evidence" value="ECO:0007669"/>
    <property type="project" value="UniProtKB-SubCell"/>
</dbReference>
<dbReference type="Pfam" id="PF01810">
    <property type="entry name" value="LysE"/>
    <property type="match status" value="1"/>
</dbReference>
<feature type="transmembrane region" description="Helical" evidence="6">
    <location>
        <begin position="148"/>
        <end position="167"/>
    </location>
</feature>
<keyword evidence="3 6" id="KW-0812">Transmembrane</keyword>
<evidence type="ECO:0000313" key="8">
    <source>
        <dbReference type="Proteomes" id="UP000281118"/>
    </source>
</evidence>
<dbReference type="EMBL" id="RXFT01000001">
    <property type="protein sequence ID" value="RUR65449.1"/>
    <property type="molecule type" value="Genomic_DNA"/>
</dbReference>